<feature type="domain" description="Thiopeptide-type bacteriocin biosynthesis" evidence="1">
    <location>
        <begin position="70"/>
        <end position="312"/>
    </location>
</feature>
<reference evidence="2" key="1">
    <citation type="submission" date="2020-01" db="EMBL/GenBank/DDBJ databases">
        <title>Insect and environment-associated Actinomycetes.</title>
        <authorList>
            <person name="Currrie C."/>
            <person name="Chevrette M."/>
            <person name="Carlson C."/>
            <person name="Stubbendieck R."/>
            <person name="Wendt-Pienkowski E."/>
        </authorList>
    </citation>
    <scope>NUCLEOTIDE SEQUENCE</scope>
    <source>
        <strain evidence="2">SID14436</strain>
    </source>
</reference>
<evidence type="ECO:0000259" key="1">
    <source>
        <dbReference type="Pfam" id="PF14028"/>
    </source>
</evidence>
<gene>
    <name evidence="2" type="ORF">G3I53_14385</name>
</gene>
<dbReference type="NCBIfam" id="TIGR03891">
    <property type="entry name" value="thiopep_ocin"/>
    <property type="match status" value="1"/>
</dbReference>
<dbReference type="EMBL" id="JAAGMD010000421">
    <property type="protein sequence ID" value="NEA87198.1"/>
    <property type="molecule type" value="Genomic_DNA"/>
</dbReference>
<protein>
    <submittedName>
        <fullName evidence="2">Bacteriocin biosynthesis protein</fullName>
    </submittedName>
</protein>
<dbReference type="Pfam" id="PF14028">
    <property type="entry name" value="Lant_dehydr_C"/>
    <property type="match status" value="1"/>
</dbReference>
<name>A0A6G3QUM1_9ACTN</name>
<sequence>MYSRTAPEDAVLSVLGGMPIEAAARRAETSPARLAAAVERYRAAGQTALHQQSAGWHQVYVQFADYPTAARAFRAYLLPALREETVGAWWFLRKYPYWRLRVHPAPGAPAEPVIAHVTQALDSAVSWGVVKDWQPSLYEPESIAFGGLEGLEIAHRLFHADSLGVLAYDQLADKGVDRLPEAKVTSLLLLASFLRSAGLEWGEQGDVWGQVEAKRALPTDVPPAKISAMVDPMRSLLTVDAGAIFAESALASLRTWLTGMRREGQALQQAAHANRLGLGLRGILAKHVTFHWNRMGFSVRQQAIWARAAREALLGQ</sequence>
<proteinExistence type="predicted"/>
<evidence type="ECO:0000313" key="2">
    <source>
        <dbReference type="EMBL" id="NEA87198.1"/>
    </source>
</evidence>
<comment type="caution">
    <text evidence="2">The sequence shown here is derived from an EMBL/GenBank/DDBJ whole genome shotgun (WGS) entry which is preliminary data.</text>
</comment>
<dbReference type="AlphaFoldDB" id="A0A6G3QUM1"/>
<organism evidence="2">
    <name type="scientific">Streptomyces sp. SID14436</name>
    <dbReference type="NCBI Taxonomy" id="2706070"/>
    <lineage>
        <taxon>Bacteria</taxon>
        <taxon>Bacillati</taxon>
        <taxon>Actinomycetota</taxon>
        <taxon>Actinomycetes</taxon>
        <taxon>Kitasatosporales</taxon>
        <taxon>Streptomycetaceae</taxon>
        <taxon>Streptomyces</taxon>
    </lineage>
</organism>
<accession>A0A6G3QUM1</accession>
<dbReference type="RefSeq" id="WP_164337307.1">
    <property type="nucleotide sequence ID" value="NZ_JAAGMD010000421.1"/>
</dbReference>
<dbReference type="InterPro" id="IPR023809">
    <property type="entry name" value="Thiopep_bacteriocin_synth_dom"/>
</dbReference>